<keyword evidence="2" id="KW-1185">Reference proteome</keyword>
<dbReference type="InterPro" id="IPR051082">
    <property type="entry name" value="Pentapeptide-BTB/POZ_domain"/>
</dbReference>
<dbReference type="Gene3D" id="2.160.20.80">
    <property type="entry name" value="E3 ubiquitin-protein ligase SopA"/>
    <property type="match status" value="1"/>
</dbReference>
<reference evidence="1 2" key="1">
    <citation type="submission" date="2019-03" db="EMBL/GenBank/DDBJ databases">
        <title>Genomic Encyclopedia of Type Strains, Phase III (KMG-III): the genomes of soil and plant-associated and newly described type strains.</title>
        <authorList>
            <person name="Whitman W."/>
        </authorList>
    </citation>
    <scope>NUCLEOTIDE SEQUENCE [LARGE SCALE GENOMIC DNA]</scope>
    <source>
        <strain evidence="1 2">CGMCC 1.7660</strain>
    </source>
</reference>
<dbReference type="Pfam" id="PF00805">
    <property type="entry name" value="Pentapeptide"/>
    <property type="match status" value="2"/>
</dbReference>
<dbReference type="RefSeq" id="WP_133614260.1">
    <property type="nucleotide sequence ID" value="NZ_SNYW01000010.1"/>
</dbReference>
<evidence type="ECO:0000313" key="1">
    <source>
        <dbReference type="EMBL" id="TDQ80924.1"/>
    </source>
</evidence>
<sequence>MSELDLTDAAAIIEDNGSTQARVFVYRIQQRKGLPPLRGEITATDEADAERQLRLKLLSPQIPAHVDLRERAEIEAAERAAKRRNLRQLLDILRAHHDWLRGLGGERADFTGRNLSGLKLPRLDLSMANLAGCDFSGADLSESKLQGANLAGVNLAGANLRDADLSGADLSDANMKAANLAGANLEGADLWRANLMGVEVAPEVLHRALSCRHPGSNQPPEQ</sequence>
<gene>
    <name evidence="1" type="ORF">A8950_2793</name>
</gene>
<evidence type="ECO:0000313" key="2">
    <source>
        <dbReference type="Proteomes" id="UP000295783"/>
    </source>
</evidence>
<dbReference type="Proteomes" id="UP000295783">
    <property type="component" value="Unassembled WGS sequence"/>
</dbReference>
<dbReference type="OrthoDB" id="7908941at2"/>
<dbReference type="AlphaFoldDB" id="A0A4R6WR67"/>
<proteinExistence type="predicted"/>
<dbReference type="PANTHER" id="PTHR14136">
    <property type="entry name" value="BTB_POZ DOMAIN-CONTAINING PROTEIN KCTD9"/>
    <property type="match status" value="1"/>
</dbReference>
<dbReference type="SUPFAM" id="SSF141571">
    <property type="entry name" value="Pentapeptide repeat-like"/>
    <property type="match status" value="1"/>
</dbReference>
<dbReference type="EMBL" id="SNYW01000010">
    <property type="protein sequence ID" value="TDQ80924.1"/>
    <property type="molecule type" value="Genomic_DNA"/>
</dbReference>
<dbReference type="PANTHER" id="PTHR14136:SF17">
    <property type="entry name" value="BTB_POZ DOMAIN-CONTAINING PROTEIN KCTD9"/>
    <property type="match status" value="1"/>
</dbReference>
<dbReference type="InterPro" id="IPR001646">
    <property type="entry name" value="5peptide_repeat"/>
</dbReference>
<accession>A0A4R6WR67</accession>
<organism evidence="1 2">
    <name type="scientific">Dongia mobilis</name>
    <dbReference type="NCBI Taxonomy" id="578943"/>
    <lineage>
        <taxon>Bacteria</taxon>
        <taxon>Pseudomonadati</taxon>
        <taxon>Pseudomonadota</taxon>
        <taxon>Alphaproteobacteria</taxon>
        <taxon>Rhodospirillales</taxon>
        <taxon>Dongiaceae</taxon>
        <taxon>Dongia</taxon>
    </lineage>
</organism>
<name>A0A4R6WR67_9PROT</name>
<protein>
    <submittedName>
        <fullName evidence="1">Pentapeptide repeat protein</fullName>
    </submittedName>
</protein>
<comment type="caution">
    <text evidence="1">The sequence shown here is derived from an EMBL/GenBank/DDBJ whole genome shotgun (WGS) entry which is preliminary data.</text>
</comment>